<dbReference type="Pfam" id="PF04851">
    <property type="entry name" value="ResIII"/>
    <property type="match status" value="1"/>
</dbReference>
<dbReference type="GO" id="GO:0043138">
    <property type="term" value="F:3'-5' DNA helicase activity"/>
    <property type="evidence" value="ECO:0007669"/>
    <property type="project" value="UniProtKB-EC"/>
</dbReference>
<dbReference type="InterPro" id="IPR001650">
    <property type="entry name" value="Helicase_C-like"/>
</dbReference>
<dbReference type="Pfam" id="PF18319">
    <property type="entry name" value="Zn_ribbon_PriA"/>
    <property type="match status" value="1"/>
</dbReference>
<dbReference type="RefSeq" id="WP_199567822.1">
    <property type="nucleotide sequence ID" value="NZ_JAENBP010000004.1"/>
</dbReference>
<gene>
    <name evidence="13" type="primary">priA</name>
    <name evidence="16" type="ORF">JHK64_04590</name>
</gene>
<dbReference type="EC" id="5.6.2.4" evidence="13"/>
<keyword evidence="1 13" id="KW-0639">Primosome</keyword>
<feature type="binding site" evidence="13">
    <location>
        <position position="542"/>
    </location>
    <ligand>
        <name>Zn(2+)</name>
        <dbReference type="ChEBI" id="CHEBI:29105"/>
        <label>1</label>
    </ligand>
</feature>
<dbReference type="GO" id="GO:0005524">
    <property type="term" value="F:ATP binding"/>
    <property type="evidence" value="ECO:0007669"/>
    <property type="project" value="UniProtKB-UniRule"/>
</dbReference>
<dbReference type="InterPro" id="IPR041236">
    <property type="entry name" value="PriA_C"/>
</dbReference>
<evidence type="ECO:0000256" key="10">
    <source>
        <dbReference type="ARBA" id="ARBA00023235"/>
    </source>
</evidence>
<feature type="binding site" evidence="13">
    <location>
        <position position="511"/>
    </location>
    <ligand>
        <name>Zn(2+)</name>
        <dbReference type="ChEBI" id="CHEBI:29105"/>
        <label>2</label>
    </ligand>
</feature>
<evidence type="ECO:0000313" key="16">
    <source>
        <dbReference type="EMBL" id="MBJ8349907.1"/>
    </source>
</evidence>
<feature type="domain" description="Helicase C-terminal" evidence="15">
    <location>
        <begin position="534"/>
        <end position="688"/>
    </location>
</feature>
<dbReference type="GO" id="GO:0006310">
    <property type="term" value="P:DNA recombination"/>
    <property type="evidence" value="ECO:0007669"/>
    <property type="project" value="InterPro"/>
</dbReference>
<evidence type="ECO:0000256" key="12">
    <source>
        <dbReference type="ARBA" id="ARBA00048988"/>
    </source>
</evidence>
<evidence type="ECO:0000259" key="14">
    <source>
        <dbReference type="PROSITE" id="PS51192"/>
    </source>
</evidence>
<feature type="binding site" evidence="13">
    <location>
        <position position="502"/>
    </location>
    <ligand>
        <name>Zn(2+)</name>
        <dbReference type="ChEBI" id="CHEBI:29105"/>
        <label>1</label>
    </ligand>
</feature>
<dbReference type="GO" id="GO:0009432">
    <property type="term" value="P:SOS response"/>
    <property type="evidence" value="ECO:0007669"/>
    <property type="project" value="UniProtKB-KW"/>
</dbReference>
<organism evidence="16 17">
    <name type="scientific">Streptococcus zalophi</name>
    <dbReference type="NCBI Taxonomy" id="640031"/>
    <lineage>
        <taxon>Bacteria</taxon>
        <taxon>Bacillati</taxon>
        <taxon>Bacillota</taxon>
        <taxon>Bacilli</taxon>
        <taxon>Lactobacillales</taxon>
        <taxon>Streptococcaceae</taxon>
        <taxon>Streptococcus</taxon>
    </lineage>
</organism>
<comment type="similarity">
    <text evidence="13">Belongs to the helicase family. PriA subfamily.</text>
</comment>
<dbReference type="PROSITE" id="PS51194">
    <property type="entry name" value="HELICASE_CTER"/>
    <property type="match status" value="1"/>
</dbReference>
<evidence type="ECO:0000256" key="8">
    <source>
        <dbReference type="ARBA" id="ARBA00022840"/>
    </source>
</evidence>
<dbReference type="GO" id="GO:1990077">
    <property type="term" value="C:primosome complex"/>
    <property type="evidence" value="ECO:0007669"/>
    <property type="project" value="UniProtKB-UniRule"/>
</dbReference>
<keyword evidence="6 13" id="KW-0347">Helicase</keyword>
<evidence type="ECO:0000256" key="11">
    <source>
        <dbReference type="ARBA" id="ARBA00023236"/>
    </source>
</evidence>
<evidence type="ECO:0000313" key="17">
    <source>
        <dbReference type="Proteomes" id="UP000644875"/>
    </source>
</evidence>
<keyword evidence="7 13" id="KW-0862">Zinc</keyword>
<comment type="function">
    <text evidence="13">Initiates the restart of stalled replication forks, which reloads the replicative helicase on sites other than the origin of replication. Recognizes and binds to abandoned replication forks and remodels them to uncover a helicase loading site. Promotes assembly of the primosome at these replication forks.</text>
</comment>
<dbReference type="Pfam" id="PF18074">
    <property type="entry name" value="PriA_C"/>
    <property type="match status" value="1"/>
</dbReference>
<keyword evidence="4 13" id="KW-0547">Nucleotide-binding</keyword>
<dbReference type="NCBIfam" id="NF004066">
    <property type="entry name" value="PRK05580.1-3"/>
    <property type="match status" value="1"/>
</dbReference>
<keyword evidence="3 13" id="KW-0479">Metal-binding</keyword>
<keyword evidence="2 13" id="KW-0235">DNA replication</keyword>
<dbReference type="GO" id="GO:0008270">
    <property type="term" value="F:zinc ion binding"/>
    <property type="evidence" value="ECO:0007669"/>
    <property type="project" value="UniProtKB-UniRule"/>
</dbReference>
<evidence type="ECO:0000256" key="2">
    <source>
        <dbReference type="ARBA" id="ARBA00022705"/>
    </source>
</evidence>
<evidence type="ECO:0000256" key="4">
    <source>
        <dbReference type="ARBA" id="ARBA00022741"/>
    </source>
</evidence>
<dbReference type="InterPro" id="IPR042115">
    <property type="entry name" value="PriA_3primeBD_sf"/>
</dbReference>
<sequence length="793" mass="90658">MKKTAQVIVDIPSMQTDKPFSYSIPDHLLDLVAVGSRVHVPFGRANRLLQGFVLDITLSESDELKEVVSVLDFMPVLNKEQLFLATEMRKTVFSYKVSILKAMIPNLLNSNYDKRLTPRESLSQEDAKLIFKEKEDVLFSSLSEEVQKRSLKLIASGQISVTYEAKDKKTIKVEKYYDISKALSQVEISNRAKKRLALKEYLLTQKEKGKLSDLYQQFSRNVVNYFIDHQLITISEIEINRNQNYFDAISKTDFLQLNKQQKEIVDEIVAHVGKPNKPYLLEGITGSGKTEVYLHVIDQVLKMGKTAIVLVPEISLTPQMTSRFISRFGHQVAIMHSGLSEGEKFDEWRKIKNKEAKVVVGARSAIFAPLDNIGAIIIDEEHESSYKQDSNPRYHARDVALIRAKYHQAVLVMGSATPSIESRARASKEVYHFLQLTKRATPNATIPKVTVVDFRDYVGQQELSNYTPLLLEKIADRLNKKEQSILMLNRRGYSSFIMCRECAYVDECPNCDISLTLHMSTKTMNCHYCGFSKAIPRTCPNCGSSSIRYYGTGTQKAYDELQQAFPTAKILRMDVDTTRKKGAHESLLAQFEKQEADILLGTQMIAKGLDFPNVTLVGVLNADTSLNLPDFRASEKTFQLLTQVAGRAGRSDKSGEVIIQTYNPNHYAIQLAQQQDYESFYRYEMTLRHQLGYPPYYFTIGLTLSHRSEEEAIKKSYQVLDILKNQLSDQVTILGPTPKPVARTNNYYHYQLIVKYRFEEHLEKAMNRILELTQDKENKHLRLAIDYEPQNFM</sequence>
<keyword evidence="9 13" id="KW-0238">DNA-binding</keyword>
<dbReference type="GO" id="GO:0006269">
    <property type="term" value="P:DNA replication, synthesis of primer"/>
    <property type="evidence" value="ECO:0007669"/>
    <property type="project" value="UniProtKB-KW"/>
</dbReference>
<dbReference type="Pfam" id="PF00271">
    <property type="entry name" value="Helicase_C"/>
    <property type="match status" value="1"/>
</dbReference>
<dbReference type="GO" id="GO:0006302">
    <property type="term" value="P:double-strand break repair"/>
    <property type="evidence" value="ECO:0007669"/>
    <property type="project" value="InterPro"/>
</dbReference>
<comment type="catalytic activity">
    <reaction evidence="12 13">
        <text>ATP + H2O = ADP + phosphate + H(+)</text>
        <dbReference type="Rhea" id="RHEA:13065"/>
        <dbReference type="ChEBI" id="CHEBI:15377"/>
        <dbReference type="ChEBI" id="CHEBI:15378"/>
        <dbReference type="ChEBI" id="CHEBI:30616"/>
        <dbReference type="ChEBI" id="CHEBI:43474"/>
        <dbReference type="ChEBI" id="CHEBI:456216"/>
        <dbReference type="EC" id="5.6.2.4"/>
    </reaction>
</comment>
<feature type="binding site" evidence="13">
    <location>
        <position position="508"/>
    </location>
    <ligand>
        <name>Zn(2+)</name>
        <dbReference type="ChEBI" id="CHEBI:29105"/>
        <label>2</label>
    </ligand>
</feature>
<feature type="binding site" evidence="13">
    <location>
        <position position="499"/>
    </location>
    <ligand>
        <name>Zn(2+)</name>
        <dbReference type="ChEBI" id="CHEBI:29105"/>
        <label>1</label>
    </ligand>
</feature>
<dbReference type="InterPro" id="IPR041222">
    <property type="entry name" value="PriA_3primeBD"/>
</dbReference>
<feature type="domain" description="Helicase ATP-binding" evidence="14">
    <location>
        <begin position="270"/>
        <end position="436"/>
    </location>
</feature>
<evidence type="ECO:0000256" key="9">
    <source>
        <dbReference type="ARBA" id="ARBA00023125"/>
    </source>
</evidence>
<dbReference type="FunFam" id="3.40.1440.60:FF:000001">
    <property type="entry name" value="Primosomal protein N"/>
    <property type="match status" value="1"/>
</dbReference>
<dbReference type="InterPro" id="IPR014001">
    <property type="entry name" value="Helicase_ATP-bd"/>
</dbReference>
<comment type="cofactor">
    <cofactor evidence="13">
        <name>Zn(2+)</name>
        <dbReference type="ChEBI" id="CHEBI:29105"/>
    </cofactor>
    <text evidence="13">Binds 2 zinc ions per subunit.</text>
</comment>
<dbReference type="SMART" id="SM00490">
    <property type="entry name" value="HELICc"/>
    <property type="match status" value="1"/>
</dbReference>
<evidence type="ECO:0000259" key="15">
    <source>
        <dbReference type="PROSITE" id="PS51194"/>
    </source>
</evidence>
<comment type="catalytic activity">
    <reaction evidence="13">
        <text>Couples ATP hydrolysis with the unwinding of duplex DNA by translocating in the 3'-5' direction.</text>
        <dbReference type="EC" id="5.6.2.4"/>
    </reaction>
</comment>
<dbReference type="AlphaFoldDB" id="A0A934UDJ8"/>
<dbReference type="PANTHER" id="PTHR30580">
    <property type="entry name" value="PRIMOSOMAL PROTEIN N"/>
    <property type="match status" value="1"/>
</dbReference>
<evidence type="ECO:0000256" key="3">
    <source>
        <dbReference type="ARBA" id="ARBA00022723"/>
    </source>
</evidence>
<protein>
    <recommendedName>
        <fullName evidence="13">Replication restart protein PriA</fullName>
    </recommendedName>
    <alternativeName>
        <fullName evidence="13">ATP-dependent DNA helicase PriA</fullName>
        <ecNumber evidence="13">5.6.2.4</ecNumber>
    </alternativeName>
    <alternativeName>
        <fullName evidence="13">DNA 3'-5' helicase PriA</fullName>
    </alternativeName>
</protein>
<dbReference type="Gene3D" id="3.40.50.300">
    <property type="entry name" value="P-loop containing nucleotide triphosphate hydrolases"/>
    <property type="match status" value="2"/>
</dbReference>
<keyword evidence="10 13" id="KW-0413">Isomerase</keyword>
<dbReference type="FunFam" id="3.40.50.300:FF:000489">
    <property type="entry name" value="Primosome assembly protein PriA"/>
    <property type="match status" value="1"/>
</dbReference>
<dbReference type="HAMAP" id="MF_00983">
    <property type="entry name" value="PriA"/>
    <property type="match status" value="1"/>
</dbReference>
<comment type="subunit">
    <text evidence="13">Component of the replication restart primosome.</text>
</comment>
<evidence type="ECO:0000256" key="6">
    <source>
        <dbReference type="ARBA" id="ARBA00022806"/>
    </source>
</evidence>
<dbReference type="InterPro" id="IPR040498">
    <property type="entry name" value="PriA_CRR"/>
</dbReference>
<dbReference type="Pfam" id="PF17764">
    <property type="entry name" value="PriA_3primeBD"/>
    <property type="match status" value="1"/>
</dbReference>
<dbReference type="PROSITE" id="PS51192">
    <property type="entry name" value="HELICASE_ATP_BIND_1"/>
    <property type="match status" value="1"/>
</dbReference>
<dbReference type="GO" id="GO:0006270">
    <property type="term" value="P:DNA replication initiation"/>
    <property type="evidence" value="ECO:0007669"/>
    <property type="project" value="TreeGrafter"/>
</dbReference>
<dbReference type="SMART" id="SM00487">
    <property type="entry name" value="DEXDc"/>
    <property type="match status" value="1"/>
</dbReference>
<dbReference type="InterPro" id="IPR006935">
    <property type="entry name" value="Helicase/UvrB_N"/>
</dbReference>
<dbReference type="SUPFAM" id="SSF52540">
    <property type="entry name" value="P-loop containing nucleoside triphosphate hydrolases"/>
    <property type="match status" value="2"/>
</dbReference>
<dbReference type="NCBIfam" id="TIGR00595">
    <property type="entry name" value="priA"/>
    <property type="match status" value="1"/>
</dbReference>
<keyword evidence="5 13" id="KW-0378">Hydrolase</keyword>
<feature type="binding site" evidence="13">
    <location>
        <position position="526"/>
    </location>
    <ligand>
        <name>Zn(2+)</name>
        <dbReference type="ChEBI" id="CHEBI:29105"/>
        <label>2</label>
    </ligand>
</feature>
<dbReference type="EMBL" id="JAENBP010000004">
    <property type="protein sequence ID" value="MBJ8349907.1"/>
    <property type="molecule type" value="Genomic_DNA"/>
</dbReference>
<comment type="caution">
    <text evidence="16">The sequence shown here is derived from an EMBL/GenBank/DDBJ whole genome shotgun (WGS) entry which is preliminary data.</text>
</comment>
<accession>A0A934UDJ8</accession>
<evidence type="ECO:0000256" key="5">
    <source>
        <dbReference type="ARBA" id="ARBA00022801"/>
    </source>
</evidence>
<keyword evidence="11" id="KW-0742">SOS response</keyword>
<dbReference type="CDD" id="cd17929">
    <property type="entry name" value="DEXHc_priA"/>
    <property type="match status" value="1"/>
</dbReference>
<feature type="binding site" evidence="13">
    <location>
        <position position="539"/>
    </location>
    <ligand>
        <name>Zn(2+)</name>
        <dbReference type="ChEBI" id="CHEBI:29105"/>
        <label>1</label>
    </ligand>
</feature>
<proteinExistence type="inferred from homology"/>
<dbReference type="CDD" id="cd18804">
    <property type="entry name" value="SF2_C_priA"/>
    <property type="match status" value="1"/>
</dbReference>
<dbReference type="Gene3D" id="3.40.1440.60">
    <property type="entry name" value="PriA, 3(prime) DNA-binding domain"/>
    <property type="match status" value="1"/>
</dbReference>
<dbReference type="Proteomes" id="UP000644875">
    <property type="component" value="Unassembled WGS sequence"/>
</dbReference>
<keyword evidence="11" id="KW-0227">DNA damage</keyword>
<dbReference type="NCBIfam" id="NF004068">
    <property type="entry name" value="PRK05580.1-5"/>
    <property type="match status" value="1"/>
</dbReference>
<dbReference type="GO" id="GO:0003677">
    <property type="term" value="F:DNA binding"/>
    <property type="evidence" value="ECO:0007669"/>
    <property type="project" value="UniProtKB-UniRule"/>
</dbReference>
<evidence type="ECO:0000256" key="7">
    <source>
        <dbReference type="ARBA" id="ARBA00022833"/>
    </source>
</evidence>
<dbReference type="GO" id="GO:0016787">
    <property type="term" value="F:hydrolase activity"/>
    <property type="evidence" value="ECO:0007669"/>
    <property type="project" value="UniProtKB-KW"/>
</dbReference>
<name>A0A934UDJ8_9STRE</name>
<feature type="binding site" evidence="13">
    <location>
        <position position="529"/>
    </location>
    <ligand>
        <name>Zn(2+)</name>
        <dbReference type="ChEBI" id="CHEBI:29105"/>
        <label>2</label>
    </ligand>
</feature>
<evidence type="ECO:0000256" key="13">
    <source>
        <dbReference type="HAMAP-Rule" id="MF_00983"/>
    </source>
</evidence>
<keyword evidence="17" id="KW-1185">Reference proteome</keyword>
<dbReference type="InterPro" id="IPR027417">
    <property type="entry name" value="P-loop_NTPase"/>
</dbReference>
<reference evidence="16 17" key="1">
    <citation type="journal article" date="2021" name="Int. J. Syst. Evol. Microbiol.">
        <title>Streptococcus vicugnae sp. nov., isolated from faeces of alpacas (Vicugna pacos) and cattle (Bos taurus), Streptococcus zalophi sp. nov., and Streptococcus pacificus sp. nov., isolated from respiratory tract of California sea lions (Zalophus californianus).</title>
        <authorList>
            <person name="Volokhov D.V."/>
            <person name="Zagorodnyaya T.A."/>
            <person name="Shen Z."/>
            <person name="Blom J."/>
            <person name="Furtak V.A."/>
            <person name="Eisenberg T."/>
            <person name="Fan P."/>
            <person name="Jeong K.C."/>
            <person name="Gao Y."/>
            <person name="Zhang S."/>
            <person name="Amselle M."/>
        </authorList>
    </citation>
    <scope>NUCLEOTIDE SEQUENCE [LARGE SCALE GENOMIC DNA]</scope>
    <source>
        <strain evidence="17">CSL7508-lung</strain>
    </source>
</reference>
<dbReference type="InterPro" id="IPR005259">
    <property type="entry name" value="PriA"/>
</dbReference>
<evidence type="ECO:0000256" key="1">
    <source>
        <dbReference type="ARBA" id="ARBA00022515"/>
    </source>
</evidence>
<keyword evidence="8 13" id="KW-0067">ATP-binding</keyword>
<dbReference type="PANTHER" id="PTHR30580:SF0">
    <property type="entry name" value="PRIMOSOMAL PROTEIN N"/>
    <property type="match status" value="1"/>
</dbReference>